<name>A0A8B7P897_HYAAZ</name>
<proteinExistence type="predicted"/>
<protein>
    <submittedName>
        <fullName evidence="3">Uncharacterized protein LOC108678324</fullName>
    </submittedName>
</protein>
<feature type="region of interest" description="Disordered" evidence="1">
    <location>
        <begin position="1234"/>
        <end position="1298"/>
    </location>
</feature>
<feature type="compositionally biased region" description="Low complexity" evidence="1">
    <location>
        <begin position="1259"/>
        <end position="1277"/>
    </location>
</feature>
<dbReference type="KEGG" id="hazt:108678324"/>
<dbReference type="RefSeq" id="XP_018022195.1">
    <property type="nucleotide sequence ID" value="XM_018166706.2"/>
</dbReference>
<reference evidence="3" key="1">
    <citation type="submission" date="2025-08" db="UniProtKB">
        <authorList>
            <consortium name="RefSeq"/>
        </authorList>
    </citation>
    <scope>IDENTIFICATION</scope>
    <source>
        <tissue evidence="3">Whole organism</tissue>
    </source>
</reference>
<organism evidence="2 3">
    <name type="scientific">Hyalella azteca</name>
    <name type="common">Amphipod</name>
    <dbReference type="NCBI Taxonomy" id="294128"/>
    <lineage>
        <taxon>Eukaryota</taxon>
        <taxon>Metazoa</taxon>
        <taxon>Ecdysozoa</taxon>
        <taxon>Arthropoda</taxon>
        <taxon>Crustacea</taxon>
        <taxon>Multicrustacea</taxon>
        <taxon>Malacostraca</taxon>
        <taxon>Eumalacostraca</taxon>
        <taxon>Peracarida</taxon>
        <taxon>Amphipoda</taxon>
        <taxon>Senticaudata</taxon>
        <taxon>Talitrida</taxon>
        <taxon>Talitroidea</taxon>
        <taxon>Hyalellidae</taxon>
        <taxon>Hyalella</taxon>
    </lineage>
</organism>
<evidence type="ECO:0000256" key="1">
    <source>
        <dbReference type="SAM" id="MobiDB-lite"/>
    </source>
</evidence>
<feature type="compositionally biased region" description="Basic and acidic residues" evidence="1">
    <location>
        <begin position="512"/>
        <end position="521"/>
    </location>
</feature>
<evidence type="ECO:0000313" key="2">
    <source>
        <dbReference type="Proteomes" id="UP000694843"/>
    </source>
</evidence>
<feature type="compositionally biased region" description="Low complexity" evidence="1">
    <location>
        <begin position="1236"/>
        <end position="1250"/>
    </location>
</feature>
<feature type="region of interest" description="Disordered" evidence="1">
    <location>
        <begin position="1454"/>
        <end position="1487"/>
    </location>
</feature>
<keyword evidence="2" id="KW-1185">Reference proteome</keyword>
<accession>A0A8B7P897</accession>
<evidence type="ECO:0000313" key="3">
    <source>
        <dbReference type="RefSeq" id="XP_018022195.1"/>
    </source>
</evidence>
<dbReference type="GeneID" id="108678324"/>
<feature type="compositionally biased region" description="Polar residues" evidence="1">
    <location>
        <begin position="1478"/>
        <end position="1487"/>
    </location>
</feature>
<feature type="compositionally biased region" description="Basic and acidic residues" evidence="1">
    <location>
        <begin position="547"/>
        <end position="563"/>
    </location>
</feature>
<feature type="region of interest" description="Disordered" evidence="1">
    <location>
        <begin position="1076"/>
        <end position="1115"/>
    </location>
</feature>
<feature type="region of interest" description="Disordered" evidence="1">
    <location>
        <begin position="512"/>
        <end position="563"/>
    </location>
</feature>
<feature type="compositionally biased region" description="Basic and acidic residues" evidence="1">
    <location>
        <begin position="151"/>
        <end position="171"/>
    </location>
</feature>
<dbReference type="OrthoDB" id="6513042at2759"/>
<gene>
    <name evidence="3" type="primary">LOC108678324</name>
</gene>
<sequence length="1487" mass="164959">MEGKSYQVTVNLKKTRSAPQTAHKSLFGTSNTRQKLLLKDGYGCSILTPSENLWREQHLSLSAGKVAKKLKSPSLLSHQNTDKTDGEGCISFWEYQPWQSSTQRSCTLLPGPRCHQLVSLTNIIDSRLVDPACVPPLPTADAIAEFQDSDPESKAIQDHAPKTKTRQEIKSKGRRKKKATQVAGDDARMSRQRSIMEHFNDMKNSQDKMCGVVSDCFQAENQRDNKFDGGHRDTLVHESSVNTNEQQEVFIIDSPSTSDDECDDSGNQNYFIGLWSDNESLLTPPHIDNTLDYESISSNSLQYLEKLDMKHMQSMEKLASFISANNDIRSLTNLFPKLRDKGNELRNDNIYVEKAKNVNSCTNLSPSISPNANRLTKSLRVSVANIDSNKEFLAQTRVQEPTDATPKIKQLRPPGLASSTPLVENSRKISTTSGFGLQKSLLADAEFQPNRLAPDCPLSSIKKSLFSNNSEAYQANDSTSPVFSSSRPRKLTKFRKSAKCLFSDGLSVIHSGDEDTSEHGVSDSLPDNRSTTDNHNKNSHLLFPSELSEKSKPELKNHKDSKLLKPYSSKKEISNVSKVVSTASVRYAVDLNNEKVTPVRNFCYSPPIHDHFKDAQRIDAHKSPLTWKVPKNNVATPDRVKLSASNQSCGKSQGKCLNSSTSSVSHAVPFVKFDLGIADLLADSDVSAIGCENDVPLQRNCNFLSNSSNNFDCARSFSRSDAVTSKYSEFFDEEVDSMFNQTAVSSIRSVDKEARHVDGHTRNIVNSSRVRVCKSGETRSKIMTTSDFRLRKEPLSPRSCNSTTDLLSMTQAANLINESSVASLPECSPHRKNMEQKGANNDSEIQLVSEITTVSRGCDASYTEDKMTVTDENQGKVGCSDVLTKFDEETLRKNSERIKNVENILAGRTQASSLKSTGKSTANSSYSCVSPKASNLNMNLSFDIFDDEEEPSFHETEVRFAPETLFNSERTLKSSRWSRLNNRKHNERIENEVSELPEWQVQDFSLEGVATAIASTSKHVSFSRIKTRDENVSPLKNMKSSINQEIESQTKAPSTNKLDVLEAPDDDMLTDGVALESRSPVLSHGPRSSNTQRKSGKILPNARRKLALRRSAPSSDSIEMNLIPASNTSEISHTIETHDIELSDYSRNEVRPVLHENEKRKQSPASANECSMVKRINLSGMNDEQKTSINKPISSEAAITSVKKVTRVTFDLTLHEDVPDVSLLQVRRARSTRPGNIIDSDSSTDNVSTSPGQDRRKTNSSSSRSNDSSVTETSSMSLLDKDHSAVSKSSCASDGSDEFDFCARAPPRRFGVKQEKQEIGVQKKLKAKRRPLIFVNTEADVSRDSHVVVSSDEDEEAVDESAYDKSFVDDDIQCSQVAGTDMRAVYLRSVRSPAVKSKRKLDPRGELRLSRSAVCSQPYAYDDGDDDSYAEEDDTFVVPNDCVEYETQLLGGDVEDSLMVPRPLGKNNAKNRKRIIALNSSSSDENS</sequence>
<dbReference type="Proteomes" id="UP000694843">
    <property type="component" value="Unplaced"/>
</dbReference>
<feature type="region of interest" description="Disordered" evidence="1">
    <location>
        <begin position="149"/>
        <end position="188"/>
    </location>
</feature>